<name>A0A1S2LJ95_9BACI</name>
<dbReference type="EMBL" id="LQXD01000129">
    <property type="protein sequence ID" value="OIJ12183.1"/>
    <property type="molecule type" value="Genomic_DNA"/>
</dbReference>
<reference evidence="1" key="1">
    <citation type="submission" date="2016-10" db="EMBL/GenBank/DDBJ databases">
        <title>Draft genome sequences of four alkaliphilic bacteria belonging to the Anaerobacillus genus.</title>
        <authorList>
            <person name="Bassil N.M."/>
            <person name="Lloyd J.R."/>
        </authorList>
    </citation>
    <scope>NUCLEOTIDE SEQUENCE [LARGE SCALE GENOMIC DNA]</scope>
    <source>
        <strain evidence="1">NB2006</strain>
    </source>
</reference>
<accession>A0A1S2LJ95</accession>
<comment type="caution">
    <text evidence="1">The sequence shown here is derived from an EMBL/GenBank/DDBJ whole genome shotgun (WGS) entry which is preliminary data.</text>
</comment>
<evidence type="ECO:0000313" key="1">
    <source>
        <dbReference type="EMBL" id="OIJ12183.1"/>
    </source>
</evidence>
<organism evidence="1">
    <name type="scientific">Anaerobacillus isosaccharinicus</name>
    <dbReference type="NCBI Taxonomy" id="1532552"/>
    <lineage>
        <taxon>Bacteria</taxon>
        <taxon>Bacillati</taxon>
        <taxon>Bacillota</taxon>
        <taxon>Bacilli</taxon>
        <taxon>Bacillales</taxon>
        <taxon>Bacillaceae</taxon>
        <taxon>Anaerobacillus</taxon>
    </lineage>
</organism>
<proteinExistence type="predicted"/>
<sequence length="60" mass="7170">MEKFKANGHEFRYFGEFINITNANGPQIRYLSKKGGNMPYLTRIAERMSDNFQKLHFFHK</sequence>
<protein>
    <submittedName>
        <fullName evidence="1">Uncharacterized protein</fullName>
    </submittedName>
</protein>
<gene>
    <name evidence="1" type="ORF">AWH56_14535</name>
</gene>
<dbReference type="AlphaFoldDB" id="A0A1S2LJ95"/>